<comment type="caution">
    <text evidence="1">The sequence shown here is derived from an EMBL/GenBank/DDBJ whole genome shotgun (WGS) entry which is preliminary data.</text>
</comment>
<evidence type="ECO:0000313" key="2">
    <source>
        <dbReference type="Proteomes" id="UP000653730"/>
    </source>
</evidence>
<reference evidence="1 2" key="1">
    <citation type="submission" date="2020-09" db="EMBL/GenBank/DDBJ databases">
        <title>Sinomicrobium weinanense sp. nov., a halophilic bacteria isolated from saline-alkali soil.</title>
        <authorList>
            <person name="Wu P."/>
            <person name="Ren H."/>
            <person name="Mei Y."/>
            <person name="Liang Y."/>
            <person name="Chen Z."/>
        </authorList>
    </citation>
    <scope>NUCLEOTIDE SEQUENCE [LARGE SCALE GENOMIC DNA]</scope>
    <source>
        <strain evidence="1 2">FJxs</strain>
    </source>
</reference>
<dbReference type="AlphaFoldDB" id="A0A926JUM6"/>
<accession>A0A926JUM6</accession>
<organism evidence="1 2">
    <name type="scientific">Sinomicrobium weinanense</name>
    <dbReference type="NCBI Taxonomy" id="2842200"/>
    <lineage>
        <taxon>Bacteria</taxon>
        <taxon>Pseudomonadati</taxon>
        <taxon>Bacteroidota</taxon>
        <taxon>Flavobacteriia</taxon>
        <taxon>Flavobacteriales</taxon>
        <taxon>Flavobacteriaceae</taxon>
        <taxon>Sinomicrobium</taxon>
    </lineage>
</organism>
<gene>
    <name evidence="1" type="ORF">IBL28_17910</name>
</gene>
<dbReference type="Proteomes" id="UP000653730">
    <property type="component" value="Unassembled WGS sequence"/>
</dbReference>
<sequence>MTKEYVKYAFTTAGVSQWQACLSGASLQSRNAEATLIEQGLYTYLPHRFKLNAEQAAYLDSLDSGMCRLWAAQLAYAVRHGIPVSLVKPACKGDMNAMNTKFIVAEGNSGNEPGQPGLAAGGESGYFLRFTINY</sequence>
<name>A0A926JUM6_9FLAO</name>
<evidence type="ECO:0000313" key="1">
    <source>
        <dbReference type="EMBL" id="MBC9797852.1"/>
    </source>
</evidence>
<protein>
    <submittedName>
        <fullName evidence="1">Uncharacterized protein</fullName>
    </submittedName>
</protein>
<dbReference type="RefSeq" id="WP_187966981.1">
    <property type="nucleotide sequence ID" value="NZ_JACVDC010000076.1"/>
</dbReference>
<dbReference type="EMBL" id="JACVDC010000076">
    <property type="protein sequence ID" value="MBC9797852.1"/>
    <property type="molecule type" value="Genomic_DNA"/>
</dbReference>
<proteinExistence type="predicted"/>
<keyword evidence="2" id="KW-1185">Reference proteome</keyword>